<organism evidence="1">
    <name type="scientific">mine drainage metagenome</name>
    <dbReference type="NCBI Taxonomy" id="410659"/>
    <lineage>
        <taxon>unclassified sequences</taxon>
        <taxon>metagenomes</taxon>
        <taxon>ecological metagenomes</taxon>
    </lineage>
</organism>
<comment type="caution">
    <text evidence="1">The sequence shown here is derived from an EMBL/GenBank/DDBJ whole genome shotgun (WGS) entry which is preliminary data.</text>
</comment>
<gene>
    <name evidence="1" type="ORF">GALL_167650</name>
</gene>
<dbReference type="EMBL" id="MLJW01000087">
    <property type="protein sequence ID" value="OIR01132.1"/>
    <property type="molecule type" value="Genomic_DNA"/>
</dbReference>
<protein>
    <submittedName>
        <fullName evidence="1">Uncharacterized protein</fullName>
    </submittedName>
</protein>
<sequence>MKPIYILFSLLMISKSLFSQSDANSNKDSLNKVYSNENWTASNYADLVDKLNFRFKFRNKEDDSRTIMANFFQMDNASIWKLNKEGLTKCSIHHESLYKLWEKTYNHITKEFWDKNCKGLIVLMILDGIIQQE</sequence>
<dbReference type="AlphaFoldDB" id="A0A1J5SHE4"/>
<accession>A0A1J5SHE4</accession>
<reference evidence="1" key="1">
    <citation type="submission" date="2016-10" db="EMBL/GenBank/DDBJ databases">
        <title>Sequence of Gallionella enrichment culture.</title>
        <authorList>
            <person name="Poehlein A."/>
            <person name="Muehling M."/>
            <person name="Daniel R."/>
        </authorList>
    </citation>
    <scope>NUCLEOTIDE SEQUENCE</scope>
</reference>
<name>A0A1J5SHE4_9ZZZZ</name>
<evidence type="ECO:0000313" key="1">
    <source>
        <dbReference type="EMBL" id="OIR01132.1"/>
    </source>
</evidence>
<proteinExistence type="predicted"/>